<organism evidence="7 8">
    <name type="scientific">Catenisphaera adipataccumulans</name>
    <dbReference type="NCBI Taxonomy" id="700500"/>
    <lineage>
        <taxon>Bacteria</taxon>
        <taxon>Bacillati</taxon>
        <taxon>Bacillota</taxon>
        <taxon>Erysipelotrichia</taxon>
        <taxon>Erysipelotrichales</taxon>
        <taxon>Erysipelotrichaceae</taxon>
        <taxon>Catenisphaera</taxon>
    </lineage>
</organism>
<evidence type="ECO:0000313" key="7">
    <source>
        <dbReference type="EMBL" id="MBB5183444.1"/>
    </source>
</evidence>
<feature type="transmembrane region" description="Helical" evidence="6">
    <location>
        <begin position="238"/>
        <end position="265"/>
    </location>
</feature>
<evidence type="ECO:0000256" key="4">
    <source>
        <dbReference type="ARBA" id="ARBA00022989"/>
    </source>
</evidence>
<comment type="caution">
    <text evidence="7">The sequence shown here is derived from an EMBL/GenBank/DDBJ whole genome shotgun (WGS) entry which is preliminary data.</text>
</comment>
<keyword evidence="4 6" id="KW-1133">Transmembrane helix</keyword>
<feature type="transmembrane region" description="Helical" evidence="6">
    <location>
        <begin position="174"/>
        <end position="194"/>
    </location>
</feature>
<dbReference type="EMBL" id="JACHHK010000005">
    <property type="protein sequence ID" value="MBB5183444.1"/>
    <property type="molecule type" value="Genomic_DNA"/>
</dbReference>
<dbReference type="GO" id="GO:0005886">
    <property type="term" value="C:plasma membrane"/>
    <property type="evidence" value="ECO:0007669"/>
    <property type="project" value="UniProtKB-SubCell"/>
</dbReference>
<protein>
    <submittedName>
        <fullName evidence="7">Membrane protein</fullName>
    </submittedName>
</protein>
<feature type="transmembrane region" description="Helical" evidence="6">
    <location>
        <begin position="131"/>
        <end position="154"/>
    </location>
</feature>
<evidence type="ECO:0000256" key="2">
    <source>
        <dbReference type="ARBA" id="ARBA00022475"/>
    </source>
</evidence>
<name>A0A7W8FVA6_9FIRM</name>
<dbReference type="PANTHER" id="PTHR30213">
    <property type="entry name" value="INNER MEMBRANE PROTEIN YHJD"/>
    <property type="match status" value="1"/>
</dbReference>
<proteinExistence type="predicted"/>
<reference evidence="7 8" key="1">
    <citation type="submission" date="2020-08" db="EMBL/GenBank/DDBJ databases">
        <title>Genomic Encyclopedia of Type Strains, Phase IV (KMG-IV): sequencing the most valuable type-strain genomes for metagenomic binning, comparative biology and taxonomic classification.</title>
        <authorList>
            <person name="Goeker M."/>
        </authorList>
    </citation>
    <scope>NUCLEOTIDE SEQUENCE [LARGE SCALE GENOMIC DNA]</scope>
    <source>
        <strain evidence="7 8">DSM 25799</strain>
    </source>
</reference>
<evidence type="ECO:0000256" key="3">
    <source>
        <dbReference type="ARBA" id="ARBA00022692"/>
    </source>
</evidence>
<keyword evidence="5 6" id="KW-0472">Membrane</keyword>
<dbReference type="Pfam" id="PF03631">
    <property type="entry name" value="Virul_fac_BrkB"/>
    <property type="match status" value="1"/>
</dbReference>
<dbReference type="Proteomes" id="UP000539953">
    <property type="component" value="Unassembled WGS sequence"/>
</dbReference>
<dbReference type="InterPro" id="IPR017039">
    <property type="entry name" value="Virul_fac_BrkB"/>
</dbReference>
<dbReference type="NCBIfam" id="TIGR00765">
    <property type="entry name" value="yihY_not_rbn"/>
    <property type="match status" value="1"/>
</dbReference>
<dbReference type="AlphaFoldDB" id="A0A7W8FVA6"/>
<keyword evidence="2" id="KW-1003">Cell membrane</keyword>
<evidence type="ECO:0000313" key="8">
    <source>
        <dbReference type="Proteomes" id="UP000539953"/>
    </source>
</evidence>
<sequence>MSVWRYVIKDIIEKFNQRSIGTYASSTAFFLLLSIVPLLILFSSAFTAAGLTKSLIMDLLSYIPPLESNELVERIINEAFQISSNTLLPATVVVLIWSCSRSMLALIYGLNMIYGIKETKNYFYLRFLATLYTFLLILLFIAMFVLMVFGNLIIDLMSENLSKLRFGFMIAYQFRYLIIMIAGILIVTLIYKLVPNERHDYLLQVPGAVFTMIAWIILTAFFSLFVDATTYSAYYGSLAVTIIGMMWIYWCIYLMLVGAFINYYFEDIFYYGLFNLKRKLFRNRRGVRRNGREI</sequence>
<evidence type="ECO:0000256" key="5">
    <source>
        <dbReference type="ARBA" id="ARBA00023136"/>
    </source>
</evidence>
<evidence type="ECO:0000256" key="6">
    <source>
        <dbReference type="SAM" id="Phobius"/>
    </source>
</evidence>
<keyword evidence="3 6" id="KW-0812">Transmembrane</keyword>
<dbReference type="PANTHER" id="PTHR30213:SF0">
    <property type="entry name" value="UPF0761 MEMBRANE PROTEIN YIHY"/>
    <property type="match status" value="1"/>
</dbReference>
<feature type="transmembrane region" description="Helical" evidence="6">
    <location>
        <begin position="87"/>
        <end position="110"/>
    </location>
</feature>
<evidence type="ECO:0000256" key="1">
    <source>
        <dbReference type="ARBA" id="ARBA00004651"/>
    </source>
</evidence>
<keyword evidence="8" id="KW-1185">Reference proteome</keyword>
<gene>
    <name evidence="7" type="ORF">HNQ47_001466</name>
</gene>
<comment type="subcellular location">
    <subcellularLocation>
        <location evidence="1">Cell membrane</location>
        <topology evidence="1">Multi-pass membrane protein</topology>
    </subcellularLocation>
</comment>
<feature type="transmembrane region" description="Helical" evidence="6">
    <location>
        <begin position="201"/>
        <end position="226"/>
    </location>
</feature>
<dbReference type="RefSeq" id="WP_183328735.1">
    <property type="nucleotide sequence ID" value="NZ_JACHHK010000005.1"/>
</dbReference>
<dbReference type="PIRSF" id="PIRSF035875">
    <property type="entry name" value="RNase_BN"/>
    <property type="match status" value="1"/>
</dbReference>
<feature type="transmembrane region" description="Helical" evidence="6">
    <location>
        <begin position="28"/>
        <end position="51"/>
    </location>
</feature>
<accession>A0A7W8FVA6</accession>